<dbReference type="CDD" id="cd12912">
    <property type="entry name" value="PDC2_MCP_like"/>
    <property type="match status" value="1"/>
</dbReference>
<organism evidence="3 4">
    <name type="scientific">Roseofilum casamattae BLCC-M143</name>
    <dbReference type="NCBI Taxonomy" id="3022442"/>
    <lineage>
        <taxon>Bacteria</taxon>
        <taxon>Bacillati</taxon>
        <taxon>Cyanobacteriota</taxon>
        <taxon>Cyanophyceae</taxon>
        <taxon>Desertifilales</taxon>
        <taxon>Desertifilaceae</taxon>
        <taxon>Roseofilum</taxon>
        <taxon>Roseofilum casamattae</taxon>
    </lineage>
</organism>
<dbReference type="Gene3D" id="3.30.70.270">
    <property type="match status" value="1"/>
</dbReference>
<keyword evidence="3" id="KW-0548">Nucleotidyltransferase</keyword>
<evidence type="ECO:0000259" key="2">
    <source>
        <dbReference type="PROSITE" id="PS50887"/>
    </source>
</evidence>
<evidence type="ECO:0000313" key="4">
    <source>
        <dbReference type="Proteomes" id="UP001232992"/>
    </source>
</evidence>
<dbReference type="PANTHER" id="PTHR46663">
    <property type="entry name" value="DIGUANYLATE CYCLASE DGCT-RELATED"/>
    <property type="match status" value="1"/>
</dbReference>
<dbReference type="CDD" id="cd01949">
    <property type="entry name" value="GGDEF"/>
    <property type="match status" value="1"/>
</dbReference>
<comment type="caution">
    <text evidence="3">The sequence shown here is derived from an EMBL/GenBank/DDBJ whole genome shotgun (WGS) entry which is preliminary data.</text>
</comment>
<dbReference type="NCBIfam" id="TIGR00254">
    <property type="entry name" value="GGDEF"/>
    <property type="match status" value="1"/>
</dbReference>
<dbReference type="Gene3D" id="3.30.450.20">
    <property type="entry name" value="PAS domain"/>
    <property type="match status" value="1"/>
</dbReference>
<dbReference type="EC" id="2.7.7.65" evidence="3"/>
<keyword evidence="1" id="KW-1133">Transmembrane helix</keyword>
<evidence type="ECO:0000313" key="3">
    <source>
        <dbReference type="EMBL" id="MDJ1185572.1"/>
    </source>
</evidence>
<dbReference type="PROSITE" id="PS50887">
    <property type="entry name" value="GGDEF"/>
    <property type="match status" value="1"/>
</dbReference>
<proteinExistence type="predicted"/>
<name>A0ABT7C3C5_9CYAN</name>
<dbReference type="GO" id="GO:0052621">
    <property type="term" value="F:diguanylate cyclase activity"/>
    <property type="evidence" value="ECO:0007669"/>
    <property type="project" value="UniProtKB-EC"/>
</dbReference>
<sequence>MTISPGQPKQRFTVGLQCLLICFFVCVATIPILFLGTWVQNNAIQAELQSVEEKHLLLAENISGALSRYATDLEAVFIKTSELDTDIYSADTQNLLSSFNVKMVVSLRKATFIYHMGSEVFLPAEGLEALKTEIDRAWSPGHQVIISPIIFNTQQDPMLYLLRVNRDRQLAIAALSTDYIQQVQQAISFGQLGHAAIVDQTGKAIAHPSQAWQSSAKDMSKLKPVQLMLKRQTGVVQFYSPALKEDMVAGYSFVPETGWGVMIPQPYSELQDKVRETQAIAISISAIGLISALFIAWKLTVYLLNPIKLVVKSSRVLATEDRAIFLEIKHQRIKEIDQLIQGFNAMAEEVYLVRSTLENRVYERTKELHKEIEERKKLEKKLLKMATHDVLTGLPNRRLLTEKVECAIALSKISQKSIALLFLDLDGFKQVNDVHGHQVGDRLLVEISERLRGITEKYLSIPNLVFRLGGDEFVILVKQVQNAEQVQQLAEALLNTLQIPIIINGYEIPIGGSIGIKISQALEQANIDRILSNADAAMYQAKKIGNCIVSYDDL</sequence>
<reference evidence="3 4" key="1">
    <citation type="submission" date="2023-01" db="EMBL/GenBank/DDBJ databases">
        <title>Novel diversity within Roseofilum (Cyanobacteria; Desertifilaceae) from marine benthic mats with descriptions of four novel species.</title>
        <authorList>
            <person name="Wang Y."/>
            <person name="Berthold D.E."/>
            <person name="Hu J."/>
            <person name="Lefler F.W."/>
            <person name="Laughinghouse H.D. IV."/>
        </authorList>
    </citation>
    <scope>NUCLEOTIDE SEQUENCE [LARGE SCALE GENOMIC DNA]</scope>
    <source>
        <strain evidence="3 4">BLCC-M143</strain>
    </source>
</reference>
<dbReference type="InterPro" id="IPR052163">
    <property type="entry name" value="DGC-Regulatory_Protein"/>
</dbReference>
<keyword evidence="1" id="KW-0472">Membrane</keyword>
<keyword evidence="4" id="KW-1185">Reference proteome</keyword>
<dbReference type="Proteomes" id="UP001232992">
    <property type="component" value="Unassembled WGS sequence"/>
</dbReference>
<accession>A0ABT7C3C5</accession>
<gene>
    <name evidence="3" type="ORF">PMH09_20510</name>
</gene>
<dbReference type="InterPro" id="IPR029787">
    <property type="entry name" value="Nucleotide_cyclase"/>
</dbReference>
<feature type="transmembrane region" description="Helical" evidence="1">
    <location>
        <begin position="280"/>
        <end position="304"/>
    </location>
</feature>
<dbReference type="PANTHER" id="PTHR46663:SF2">
    <property type="entry name" value="GGDEF DOMAIN-CONTAINING PROTEIN"/>
    <property type="match status" value="1"/>
</dbReference>
<dbReference type="InterPro" id="IPR000160">
    <property type="entry name" value="GGDEF_dom"/>
</dbReference>
<dbReference type="InterPro" id="IPR043128">
    <property type="entry name" value="Rev_trsase/Diguanyl_cyclase"/>
</dbReference>
<dbReference type="SMART" id="SM00267">
    <property type="entry name" value="GGDEF"/>
    <property type="match status" value="1"/>
</dbReference>
<dbReference type="Pfam" id="PF00990">
    <property type="entry name" value="GGDEF"/>
    <property type="match status" value="1"/>
</dbReference>
<dbReference type="SUPFAM" id="SSF55073">
    <property type="entry name" value="Nucleotide cyclase"/>
    <property type="match status" value="1"/>
</dbReference>
<keyword evidence="3" id="KW-0808">Transferase</keyword>
<dbReference type="RefSeq" id="WP_283760212.1">
    <property type="nucleotide sequence ID" value="NZ_JAQOSQ010000040.1"/>
</dbReference>
<keyword evidence="1" id="KW-0812">Transmembrane</keyword>
<evidence type="ECO:0000256" key="1">
    <source>
        <dbReference type="SAM" id="Phobius"/>
    </source>
</evidence>
<protein>
    <submittedName>
        <fullName evidence="3">Diguanylate cyclase</fullName>
        <ecNumber evidence="3">2.7.7.65</ecNumber>
    </submittedName>
</protein>
<feature type="transmembrane region" description="Helical" evidence="1">
    <location>
        <begin position="12"/>
        <end position="39"/>
    </location>
</feature>
<feature type="domain" description="GGDEF" evidence="2">
    <location>
        <begin position="416"/>
        <end position="554"/>
    </location>
</feature>
<dbReference type="EMBL" id="JAQOSQ010000040">
    <property type="protein sequence ID" value="MDJ1185572.1"/>
    <property type="molecule type" value="Genomic_DNA"/>
</dbReference>
<dbReference type="Gene3D" id="6.10.340.10">
    <property type="match status" value="1"/>
</dbReference>